<sequence>MSGVVAPLGDDNASPITDSGSVVPGEGKGCFCFLDGDEWAPCLVPDVPKLNPTEPCAGGARARFVFPAGTGRISTMG</sequence>
<gene>
    <name evidence="2" type="ORF">AG1IA_04396</name>
</gene>
<keyword evidence="3" id="KW-1185">Reference proteome</keyword>
<dbReference type="HOGENOM" id="CLU_2639785_0_0_1"/>
<comment type="caution">
    <text evidence="2">The sequence shown here is derived from an EMBL/GenBank/DDBJ whole genome shotgun (WGS) entry which is preliminary data.</text>
</comment>
<evidence type="ECO:0000313" key="2">
    <source>
        <dbReference type="EMBL" id="ELU41573.1"/>
    </source>
</evidence>
<dbReference type="Proteomes" id="UP000011668">
    <property type="component" value="Unassembled WGS sequence"/>
</dbReference>
<protein>
    <submittedName>
        <fullName evidence="2">Uncharacterized protein</fullName>
    </submittedName>
</protein>
<accession>L8WXR5</accession>
<feature type="region of interest" description="Disordered" evidence="1">
    <location>
        <begin position="1"/>
        <end position="24"/>
    </location>
</feature>
<evidence type="ECO:0000256" key="1">
    <source>
        <dbReference type="SAM" id="MobiDB-lite"/>
    </source>
</evidence>
<dbReference type="AlphaFoldDB" id="L8WXR5"/>
<dbReference type="EMBL" id="AFRT01001036">
    <property type="protein sequence ID" value="ELU41573.1"/>
    <property type="molecule type" value="Genomic_DNA"/>
</dbReference>
<proteinExistence type="predicted"/>
<reference evidence="2 3" key="1">
    <citation type="journal article" date="2013" name="Nat. Commun.">
        <title>The evolution and pathogenic mechanisms of the rice sheath blight pathogen.</title>
        <authorList>
            <person name="Zheng A."/>
            <person name="Lin R."/>
            <person name="Xu L."/>
            <person name="Qin P."/>
            <person name="Tang C."/>
            <person name="Ai P."/>
            <person name="Zhang D."/>
            <person name="Liu Y."/>
            <person name="Sun Z."/>
            <person name="Feng H."/>
            <person name="Wang Y."/>
            <person name="Chen Y."/>
            <person name="Liang X."/>
            <person name="Fu R."/>
            <person name="Li Q."/>
            <person name="Zhang J."/>
            <person name="Yu X."/>
            <person name="Xie Z."/>
            <person name="Ding L."/>
            <person name="Guan P."/>
            <person name="Tang J."/>
            <person name="Liang Y."/>
            <person name="Wang S."/>
            <person name="Deng Q."/>
            <person name="Li S."/>
            <person name="Zhu J."/>
            <person name="Wang L."/>
            <person name="Liu H."/>
            <person name="Li P."/>
        </authorList>
    </citation>
    <scope>NUCLEOTIDE SEQUENCE [LARGE SCALE GENOMIC DNA]</scope>
    <source>
        <strain evidence="3">AG-1 IA</strain>
    </source>
</reference>
<name>L8WXR5_THACA</name>
<organism evidence="2 3">
    <name type="scientific">Thanatephorus cucumeris (strain AG1-IA)</name>
    <name type="common">Rice sheath blight fungus</name>
    <name type="synonym">Rhizoctonia solani</name>
    <dbReference type="NCBI Taxonomy" id="983506"/>
    <lineage>
        <taxon>Eukaryota</taxon>
        <taxon>Fungi</taxon>
        <taxon>Dikarya</taxon>
        <taxon>Basidiomycota</taxon>
        <taxon>Agaricomycotina</taxon>
        <taxon>Agaricomycetes</taxon>
        <taxon>Cantharellales</taxon>
        <taxon>Ceratobasidiaceae</taxon>
        <taxon>Rhizoctonia</taxon>
        <taxon>Rhizoctonia solani AG-1</taxon>
    </lineage>
</organism>
<evidence type="ECO:0000313" key="3">
    <source>
        <dbReference type="Proteomes" id="UP000011668"/>
    </source>
</evidence>